<accession>A0AAV5LGA3</accession>
<dbReference type="AlphaFoldDB" id="A0AAV5LGA3"/>
<sequence length="78" mass="8674">MHPRMKHITIDLHFIRDLVDKWILHVSHISFQDQLADGLTKPLASAHFSSLQSKIGVATGTIVLRGRITESKSASLNS</sequence>
<name>A0AAV5LGA3_9ROSI</name>
<organism evidence="1 2">
    <name type="scientific">Rubroshorea leprosula</name>
    <dbReference type="NCBI Taxonomy" id="152421"/>
    <lineage>
        <taxon>Eukaryota</taxon>
        <taxon>Viridiplantae</taxon>
        <taxon>Streptophyta</taxon>
        <taxon>Embryophyta</taxon>
        <taxon>Tracheophyta</taxon>
        <taxon>Spermatophyta</taxon>
        <taxon>Magnoliopsida</taxon>
        <taxon>eudicotyledons</taxon>
        <taxon>Gunneridae</taxon>
        <taxon>Pentapetalae</taxon>
        <taxon>rosids</taxon>
        <taxon>malvids</taxon>
        <taxon>Malvales</taxon>
        <taxon>Dipterocarpaceae</taxon>
        <taxon>Rubroshorea</taxon>
    </lineage>
</organism>
<reference evidence="1 2" key="1">
    <citation type="journal article" date="2021" name="Commun. Biol.">
        <title>The genome of Shorea leprosula (Dipterocarpaceae) highlights the ecological relevance of drought in aseasonal tropical rainforests.</title>
        <authorList>
            <person name="Ng K.K.S."/>
            <person name="Kobayashi M.J."/>
            <person name="Fawcett J.A."/>
            <person name="Hatakeyama M."/>
            <person name="Paape T."/>
            <person name="Ng C.H."/>
            <person name="Ang C.C."/>
            <person name="Tnah L.H."/>
            <person name="Lee C.T."/>
            <person name="Nishiyama T."/>
            <person name="Sese J."/>
            <person name="O'Brien M.J."/>
            <person name="Copetti D."/>
            <person name="Mohd Noor M.I."/>
            <person name="Ong R.C."/>
            <person name="Putra M."/>
            <person name="Sireger I.Z."/>
            <person name="Indrioko S."/>
            <person name="Kosugi Y."/>
            <person name="Izuno A."/>
            <person name="Isagi Y."/>
            <person name="Lee S.L."/>
            <person name="Shimizu K.K."/>
        </authorList>
    </citation>
    <scope>NUCLEOTIDE SEQUENCE [LARGE SCALE GENOMIC DNA]</scope>
    <source>
        <strain evidence="1">214</strain>
    </source>
</reference>
<dbReference type="Proteomes" id="UP001054252">
    <property type="component" value="Unassembled WGS sequence"/>
</dbReference>
<evidence type="ECO:0000313" key="2">
    <source>
        <dbReference type="Proteomes" id="UP001054252"/>
    </source>
</evidence>
<keyword evidence="2" id="KW-1185">Reference proteome</keyword>
<comment type="caution">
    <text evidence="1">The sequence shown here is derived from an EMBL/GenBank/DDBJ whole genome shotgun (WGS) entry which is preliminary data.</text>
</comment>
<protein>
    <recommendedName>
        <fullName evidence="3">Retrovirus-related Pol polyprotein from transposon RE1</fullName>
    </recommendedName>
</protein>
<evidence type="ECO:0008006" key="3">
    <source>
        <dbReference type="Google" id="ProtNLM"/>
    </source>
</evidence>
<dbReference type="EMBL" id="BPVZ01000113">
    <property type="protein sequence ID" value="GKV35891.1"/>
    <property type="molecule type" value="Genomic_DNA"/>
</dbReference>
<gene>
    <name evidence="1" type="ORF">SLEP1_g44095</name>
</gene>
<proteinExistence type="predicted"/>
<evidence type="ECO:0000313" key="1">
    <source>
        <dbReference type="EMBL" id="GKV35891.1"/>
    </source>
</evidence>